<dbReference type="EMBL" id="QJKJ01007909">
    <property type="protein sequence ID" value="RDX81508.1"/>
    <property type="molecule type" value="Genomic_DNA"/>
</dbReference>
<comment type="caution">
    <text evidence="1">The sequence shown here is derived from an EMBL/GenBank/DDBJ whole genome shotgun (WGS) entry which is preliminary data.</text>
</comment>
<evidence type="ECO:0008006" key="3">
    <source>
        <dbReference type="Google" id="ProtNLM"/>
    </source>
</evidence>
<sequence>MSPWSFHTWGVDILGPFLLAMGQVKFFIVAFDYFTKWVEEEPVTTISVEQLVANFYSQLGIRQSFTSIKHPQANSQAESANKVILRGQRRRVEEAKGRWAKELSQVLWSYHTTLHSTT</sequence>
<dbReference type="SUPFAM" id="SSF53098">
    <property type="entry name" value="Ribonuclease H-like"/>
    <property type="match status" value="1"/>
</dbReference>
<gene>
    <name evidence="1" type="ORF">CR513_37809</name>
</gene>
<dbReference type="PANTHER" id="PTHR37984">
    <property type="entry name" value="PROTEIN CBG26694"/>
    <property type="match status" value="1"/>
</dbReference>
<dbReference type="InterPro" id="IPR036397">
    <property type="entry name" value="RNaseH_sf"/>
</dbReference>
<dbReference type="OrthoDB" id="1739513at2759"/>
<evidence type="ECO:0000313" key="1">
    <source>
        <dbReference type="EMBL" id="RDX81508.1"/>
    </source>
</evidence>
<accession>A0A371FT78</accession>
<organism evidence="1 2">
    <name type="scientific">Mucuna pruriens</name>
    <name type="common">Velvet bean</name>
    <name type="synonym">Dolichos pruriens</name>
    <dbReference type="NCBI Taxonomy" id="157652"/>
    <lineage>
        <taxon>Eukaryota</taxon>
        <taxon>Viridiplantae</taxon>
        <taxon>Streptophyta</taxon>
        <taxon>Embryophyta</taxon>
        <taxon>Tracheophyta</taxon>
        <taxon>Spermatophyta</taxon>
        <taxon>Magnoliopsida</taxon>
        <taxon>eudicotyledons</taxon>
        <taxon>Gunneridae</taxon>
        <taxon>Pentapetalae</taxon>
        <taxon>rosids</taxon>
        <taxon>fabids</taxon>
        <taxon>Fabales</taxon>
        <taxon>Fabaceae</taxon>
        <taxon>Papilionoideae</taxon>
        <taxon>50 kb inversion clade</taxon>
        <taxon>NPAAA clade</taxon>
        <taxon>indigoferoid/millettioid clade</taxon>
        <taxon>Phaseoleae</taxon>
        <taxon>Mucuna</taxon>
    </lineage>
</organism>
<dbReference type="InterPro" id="IPR050951">
    <property type="entry name" value="Retrovirus_Pol_polyprotein"/>
</dbReference>
<dbReference type="AlphaFoldDB" id="A0A371FT78"/>
<proteinExistence type="predicted"/>
<dbReference type="Proteomes" id="UP000257109">
    <property type="component" value="Unassembled WGS sequence"/>
</dbReference>
<keyword evidence="2" id="KW-1185">Reference proteome</keyword>
<feature type="non-terminal residue" evidence="1">
    <location>
        <position position="1"/>
    </location>
</feature>
<reference evidence="1" key="1">
    <citation type="submission" date="2018-05" db="EMBL/GenBank/DDBJ databases">
        <title>Draft genome of Mucuna pruriens seed.</title>
        <authorList>
            <person name="Nnadi N.E."/>
            <person name="Vos R."/>
            <person name="Hasami M.H."/>
            <person name="Devisetty U.K."/>
            <person name="Aguiy J.C."/>
        </authorList>
    </citation>
    <scope>NUCLEOTIDE SEQUENCE [LARGE SCALE GENOMIC DNA]</scope>
    <source>
        <strain evidence="1">JCA_2017</strain>
    </source>
</reference>
<dbReference type="PANTHER" id="PTHR37984:SF5">
    <property type="entry name" value="PROTEIN NYNRIN-LIKE"/>
    <property type="match status" value="1"/>
</dbReference>
<dbReference type="Gene3D" id="3.30.420.10">
    <property type="entry name" value="Ribonuclease H-like superfamily/Ribonuclease H"/>
    <property type="match status" value="2"/>
</dbReference>
<evidence type="ECO:0000313" key="2">
    <source>
        <dbReference type="Proteomes" id="UP000257109"/>
    </source>
</evidence>
<dbReference type="GO" id="GO:0003676">
    <property type="term" value="F:nucleic acid binding"/>
    <property type="evidence" value="ECO:0007669"/>
    <property type="project" value="InterPro"/>
</dbReference>
<protein>
    <recommendedName>
        <fullName evidence="3">Pol polyprotein</fullName>
    </recommendedName>
</protein>
<name>A0A371FT78_MUCPR</name>
<dbReference type="InterPro" id="IPR012337">
    <property type="entry name" value="RNaseH-like_sf"/>
</dbReference>